<keyword evidence="10" id="KW-1133">Transmembrane helix</keyword>
<dbReference type="InterPro" id="IPR024079">
    <property type="entry name" value="MetalloPept_cat_dom_sf"/>
</dbReference>
<dbReference type="PROSITE" id="PS51885">
    <property type="entry name" value="NEPRILYSIN"/>
    <property type="match status" value="1"/>
</dbReference>
<dbReference type="InterPro" id="IPR008753">
    <property type="entry name" value="Peptidase_M13_N"/>
</dbReference>
<evidence type="ECO:0000256" key="7">
    <source>
        <dbReference type="ARBA" id="ARBA00022833"/>
    </source>
</evidence>
<evidence type="ECO:0000256" key="5">
    <source>
        <dbReference type="ARBA" id="ARBA00022723"/>
    </source>
</evidence>
<feature type="region of interest" description="Disordered" evidence="9">
    <location>
        <begin position="81"/>
        <end position="110"/>
    </location>
</feature>
<evidence type="ECO:0000313" key="13">
    <source>
        <dbReference type="EMBL" id="CRK90628.1"/>
    </source>
</evidence>
<feature type="domain" description="Peptidase M13 N-terminal" evidence="12">
    <location>
        <begin position="244"/>
        <end position="634"/>
    </location>
</feature>
<evidence type="ECO:0000259" key="11">
    <source>
        <dbReference type="Pfam" id="PF01431"/>
    </source>
</evidence>
<dbReference type="PANTHER" id="PTHR11733:SF241">
    <property type="entry name" value="GH26575P-RELATED"/>
    <property type="match status" value="1"/>
</dbReference>
<gene>
    <name evidence="13" type="ORF">CLUMA_CG004330</name>
</gene>
<dbReference type="GO" id="GO:0016485">
    <property type="term" value="P:protein processing"/>
    <property type="evidence" value="ECO:0007669"/>
    <property type="project" value="TreeGrafter"/>
</dbReference>
<keyword evidence="7" id="KW-0862">Zinc</keyword>
<sequence length="934" mass="105646">MLTDCGGNVPWTNLNKAKLNNGYIHLPSSNNPAATETTSIMDYESSSDAALLDQQEQPPLNRDTSILLLDVNNTQQLQHSNIISNPSNSSNIASPQHVASRNSISSSASPTNKSQAVVVVTLGNPNAMQTITTLQRNNVKNSSTKSNRSNSNLPISHNNIKQSDNKNIFKAHNNNRKYKFNLLNLSSSGGTRNSKRQRLLIFAICLIIGIAIGALIVHLSGIYHCNQDGKASSLLAGMDATKDPCEDFFQYACGTWNKKHVIPEDRSSISTFEVLADQQQVILKGVLEEPIDYDNNDNEATIKAKTFYKSCMDIQQIRKVGDQPLKDILKSLGGWPVIEPNWKPPNVSIEMLMGKLRGEYSEPVLLEIYVGADDKNSSINILQVDQLVLALPSRDYYLKASSEGDLKAYHRYMTQTAVLLGGVNNESASKELEDVVKFEMKLANASMPEVDRHDTSAIYRKLTLAELQREVPELNWREYLQVTLGDVELKDDEAIVSYAMPYLVSMGRILAETDKRVVHNYIVWRLVMSIMTHMIDDYQRERVEFRKILLGIQSERNRWSQCVEWTNKKLGMAVGALFIRDNFNHESKEIALEMIHTIRAAFNELLADIHWMDDETRAVAKEKADAMNERIGYPEILTNRTELQKEYVNIMFLLNENQLTIEENNFMKNIFYILKWDAQRNLNLLRKPVDKDKWSTEPAVVNAFYNPNKNDIVFPAGILQPLFYSQNFPKSLNYGGIGVVIGHGNANISLILRYAIILKSHGFSSPFSAEITHGFDDKGRQFDKEGNMMQWWNNATIRNFRERAQCIIDQYSRYRIDEVGLYMNGRMTQGENIADNGGLKQSFRAYKKWVAIHGEEAALPGLNLTHDQLFFLNYAQIWCGSMRPEDALTKIRSSVHSPGIIRVIGPLSNSKDFAKAYNCPVGSRMNPTSKCSVW</sequence>
<dbReference type="Proteomes" id="UP000183832">
    <property type="component" value="Unassembled WGS sequence"/>
</dbReference>
<evidence type="ECO:0000256" key="3">
    <source>
        <dbReference type="ARBA" id="ARBA00007357"/>
    </source>
</evidence>
<dbReference type="Gene3D" id="3.40.390.10">
    <property type="entry name" value="Collagenase (Catalytic Domain)"/>
    <property type="match status" value="1"/>
</dbReference>
<dbReference type="GO" id="GO:0004222">
    <property type="term" value="F:metalloendopeptidase activity"/>
    <property type="evidence" value="ECO:0007669"/>
    <property type="project" value="InterPro"/>
</dbReference>
<dbReference type="InterPro" id="IPR000718">
    <property type="entry name" value="Peptidase_M13"/>
</dbReference>
<dbReference type="PRINTS" id="PR00786">
    <property type="entry name" value="NEPRILYSIN"/>
</dbReference>
<evidence type="ECO:0000313" key="14">
    <source>
        <dbReference type="Proteomes" id="UP000183832"/>
    </source>
</evidence>
<dbReference type="SUPFAM" id="SSF55486">
    <property type="entry name" value="Metalloproteases ('zincins'), catalytic domain"/>
    <property type="match status" value="1"/>
</dbReference>
<evidence type="ECO:0000256" key="9">
    <source>
        <dbReference type="SAM" id="MobiDB-lite"/>
    </source>
</evidence>
<name>A0A1J1HTC1_9DIPT</name>
<dbReference type="Pfam" id="PF01431">
    <property type="entry name" value="Peptidase_M13"/>
    <property type="match status" value="2"/>
</dbReference>
<feature type="region of interest" description="Disordered" evidence="9">
    <location>
        <begin position="137"/>
        <end position="160"/>
    </location>
</feature>
<keyword evidence="4" id="KW-0645">Protease</keyword>
<evidence type="ECO:0000256" key="2">
    <source>
        <dbReference type="ARBA" id="ARBA00004401"/>
    </source>
</evidence>
<dbReference type="EMBL" id="CVRI01000020">
    <property type="protein sequence ID" value="CRK90628.1"/>
    <property type="molecule type" value="Genomic_DNA"/>
</dbReference>
<feature type="domain" description="Peptidase M13 C-terminal" evidence="11">
    <location>
        <begin position="702"/>
        <end position="743"/>
    </location>
</feature>
<dbReference type="AlphaFoldDB" id="A0A1J1HTC1"/>
<comment type="similarity">
    <text evidence="3">Belongs to the peptidase M13 family.</text>
</comment>
<comment type="cofactor">
    <cofactor evidence="1">
        <name>Zn(2+)</name>
        <dbReference type="ChEBI" id="CHEBI:29105"/>
    </cofactor>
</comment>
<evidence type="ECO:0000256" key="4">
    <source>
        <dbReference type="ARBA" id="ARBA00022670"/>
    </source>
</evidence>
<accession>A0A1J1HTC1</accession>
<dbReference type="OrthoDB" id="6475849at2759"/>
<keyword evidence="6" id="KW-0378">Hydrolase</keyword>
<evidence type="ECO:0000256" key="8">
    <source>
        <dbReference type="ARBA" id="ARBA00023049"/>
    </source>
</evidence>
<dbReference type="InterPro" id="IPR042089">
    <property type="entry name" value="Peptidase_M13_dom_2"/>
</dbReference>
<dbReference type="Pfam" id="PF05649">
    <property type="entry name" value="Peptidase_M13_N"/>
    <property type="match status" value="1"/>
</dbReference>
<keyword evidence="14" id="KW-1185">Reference proteome</keyword>
<evidence type="ECO:0000256" key="10">
    <source>
        <dbReference type="SAM" id="Phobius"/>
    </source>
</evidence>
<evidence type="ECO:0000256" key="1">
    <source>
        <dbReference type="ARBA" id="ARBA00001947"/>
    </source>
</evidence>
<dbReference type="CDD" id="cd08662">
    <property type="entry name" value="M13"/>
    <property type="match status" value="1"/>
</dbReference>
<feature type="compositionally biased region" description="Low complexity" evidence="9">
    <location>
        <begin position="137"/>
        <end position="152"/>
    </location>
</feature>
<proteinExistence type="inferred from homology"/>
<evidence type="ECO:0000256" key="6">
    <source>
        <dbReference type="ARBA" id="ARBA00022801"/>
    </source>
</evidence>
<protein>
    <submittedName>
        <fullName evidence="13">CLUMA_CG004330, isoform A</fullName>
    </submittedName>
</protein>
<dbReference type="STRING" id="568069.A0A1J1HTC1"/>
<feature type="transmembrane region" description="Helical" evidence="10">
    <location>
        <begin position="199"/>
        <end position="223"/>
    </location>
</feature>
<keyword evidence="5" id="KW-0479">Metal-binding</keyword>
<organism evidence="13 14">
    <name type="scientific">Clunio marinus</name>
    <dbReference type="NCBI Taxonomy" id="568069"/>
    <lineage>
        <taxon>Eukaryota</taxon>
        <taxon>Metazoa</taxon>
        <taxon>Ecdysozoa</taxon>
        <taxon>Arthropoda</taxon>
        <taxon>Hexapoda</taxon>
        <taxon>Insecta</taxon>
        <taxon>Pterygota</taxon>
        <taxon>Neoptera</taxon>
        <taxon>Endopterygota</taxon>
        <taxon>Diptera</taxon>
        <taxon>Nematocera</taxon>
        <taxon>Chironomoidea</taxon>
        <taxon>Chironomidae</taxon>
        <taxon>Clunio</taxon>
    </lineage>
</organism>
<keyword evidence="8" id="KW-0482">Metalloprotease</keyword>
<dbReference type="PANTHER" id="PTHR11733">
    <property type="entry name" value="ZINC METALLOPROTEASE FAMILY M13 NEPRILYSIN-RELATED"/>
    <property type="match status" value="1"/>
</dbReference>
<evidence type="ECO:0000259" key="12">
    <source>
        <dbReference type="Pfam" id="PF05649"/>
    </source>
</evidence>
<dbReference type="InterPro" id="IPR018497">
    <property type="entry name" value="Peptidase_M13_C"/>
</dbReference>
<dbReference type="Gene3D" id="1.10.1380.10">
    <property type="entry name" value="Neutral endopeptidase , domain2"/>
    <property type="match status" value="1"/>
</dbReference>
<reference evidence="13 14" key="1">
    <citation type="submission" date="2015-04" db="EMBL/GenBank/DDBJ databases">
        <authorList>
            <person name="Syromyatnikov M.Y."/>
            <person name="Popov V.N."/>
        </authorList>
    </citation>
    <scope>NUCLEOTIDE SEQUENCE [LARGE SCALE GENOMIC DNA]</scope>
</reference>
<dbReference type="GO" id="GO:0046872">
    <property type="term" value="F:metal ion binding"/>
    <property type="evidence" value="ECO:0007669"/>
    <property type="project" value="UniProtKB-KW"/>
</dbReference>
<dbReference type="GO" id="GO:0005886">
    <property type="term" value="C:plasma membrane"/>
    <property type="evidence" value="ECO:0007669"/>
    <property type="project" value="UniProtKB-SubCell"/>
</dbReference>
<comment type="subcellular location">
    <subcellularLocation>
        <location evidence="2">Cell membrane</location>
        <topology evidence="2">Single-pass type II membrane protein</topology>
    </subcellularLocation>
</comment>
<feature type="domain" description="Peptidase M13 C-terminal" evidence="11">
    <location>
        <begin position="770"/>
        <end position="933"/>
    </location>
</feature>
<keyword evidence="10" id="KW-0812">Transmembrane</keyword>
<keyword evidence="10" id="KW-0472">Membrane</keyword>